<keyword evidence="7" id="KW-1185">Reference proteome</keyword>
<proteinExistence type="predicted"/>
<sequence length="441" mass="49445">MQDTDETSQGLAELRRDHHGLLNAALSYIVTEARLDEDTLARQRQLELWVRRCMTRTRDTTVRIVHQCMLPTLASGVTHLDIDMLCTLLSHSLIAAGRDATRRFSRHLWPTKVEDLFPAGEEVTIRALCIWVQRLDSTQIISLVHSLYRACKVELQPHYGLIIDALVTAFESIVSELVQTSASVGVDDDMPVSRQPTLRLDDIAALLSDLSPSLYRCCSDPPFLRRVVNAVSASLDVATTASTVKFLSRIGEGLYALYSPPLAVHPRIKQQMLSQRHRTVDPFETLYGELLDTYNQHACGWPSCRVTERETGRSLSVCARCRLLRYCSQECQKKHWRSTHKSVCTDLGRLFATLNIPKFSAALPESAFITACRDANFSDDDISMIARIYGLIAAEDPTLPVRGGAKMYESIWLGHYHAEKDGNMDMIQVLQQAVAASARDV</sequence>
<feature type="domain" description="MYND-type" evidence="5">
    <location>
        <begin position="304"/>
        <end position="344"/>
    </location>
</feature>
<dbReference type="SUPFAM" id="SSF144232">
    <property type="entry name" value="HIT/MYND zinc finger-like"/>
    <property type="match status" value="1"/>
</dbReference>
<dbReference type="EMBL" id="KV426276">
    <property type="protein sequence ID" value="KZV83361.1"/>
    <property type="molecule type" value="Genomic_DNA"/>
</dbReference>
<reference evidence="6 7" key="1">
    <citation type="journal article" date="2016" name="Mol. Biol. Evol.">
        <title>Comparative Genomics of Early-Diverging Mushroom-Forming Fungi Provides Insights into the Origins of Lignocellulose Decay Capabilities.</title>
        <authorList>
            <person name="Nagy L.G."/>
            <person name="Riley R."/>
            <person name="Tritt A."/>
            <person name="Adam C."/>
            <person name="Daum C."/>
            <person name="Floudas D."/>
            <person name="Sun H."/>
            <person name="Yadav J.S."/>
            <person name="Pangilinan J."/>
            <person name="Larsson K.H."/>
            <person name="Matsuura K."/>
            <person name="Barry K."/>
            <person name="Labutti K."/>
            <person name="Kuo R."/>
            <person name="Ohm R.A."/>
            <person name="Bhattacharya S.S."/>
            <person name="Shirouzu T."/>
            <person name="Yoshinaga Y."/>
            <person name="Martin F.M."/>
            <person name="Grigoriev I.V."/>
            <person name="Hibbett D.S."/>
        </authorList>
    </citation>
    <scope>NUCLEOTIDE SEQUENCE [LARGE SCALE GENOMIC DNA]</scope>
    <source>
        <strain evidence="6 7">HHB12029</strain>
    </source>
</reference>
<keyword evidence="2 4" id="KW-0863">Zinc-finger</keyword>
<dbReference type="GO" id="GO:0008270">
    <property type="term" value="F:zinc ion binding"/>
    <property type="evidence" value="ECO:0007669"/>
    <property type="project" value="UniProtKB-KW"/>
</dbReference>
<keyword evidence="3" id="KW-0862">Zinc</keyword>
<accession>A0A165CXF3</accession>
<evidence type="ECO:0000256" key="3">
    <source>
        <dbReference type="ARBA" id="ARBA00022833"/>
    </source>
</evidence>
<evidence type="ECO:0000313" key="7">
    <source>
        <dbReference type="Proteomes" id="UP000077266"/>
    </source>
</evidence>
<dbReference type="PROSITE" id="PS50865">
    <property type="entry name" value="ZF_MYND_2"/>
    <property type="match status" value="1"/>
</dbReference>
<protein>
    <recommendedName>
        <fullName evidence="5">MYND-type domain-containing protein</fullName>
    </recommendedName>
</protein>
<evidence type="ECO:0000256" key="2">
    <source>
        <dbReference type="ARBA" id="ARBA00022771"/>
    </source>
</evidence>
<evidence type="ECO:0000259" key="5">
    <source>
        <dbReference type="PROSITE" id="PS50865"/>
    </source>
</evidence>
<dbReference type="Pfam" id="PF01753">
    <property type="entry name" value="zf-MYND"/>
    <property type="match status" value="1"/>
</dbReference>
<organism evidence="6 7">
    <name type="scientific">Exidia glandulosa HHB12029</name>
    <dbReference type="NCBI Taxonomy" id="1314781"/>
    <lineage>
        <taxon>Eukaryota</taxon>
        <taxon>Fungi</taxon>
        <taxon>Dikarya</taxon>
        <taxon>Basidiomycota</taxon>
        <taxon>Agaricomycotina</taxon>
        <taxon>Agaricomycetes</taxon>
        <taxon>Auriculariales</taxon>
        <taxon>Exidiaceae</taxon>
        <taxon>Exidia</taxon>
    </lineage>
</organism>
<dbReference type="AlphaFoldDB" id="A0A165CXF3"/>
<dbReference type="Gene3D" id="6.10.140.2220">
    <property type="match status" value="1"/>
</dbReference>
<evidence type="ECO:0000256" key="4">
    <source>
        <dbReference type="PROSITE-ProRule" id="PRU00134"/>
    </source>
</evidence>
<name>A0A165CXF3_EXIGL</name>
<keyword evidence="1" id="KW-0479">Metal-binding</keyword>
<dbReference type="InterPro" id="IPR002893">
    <property type="entry name" value="Znf_MYND"/>
</dbReference>
<dbReference type="OrthoDB" id="9922773at2759"/>
<evidence type="ECO:0000313" key="6">
    <source>
        <dbReference type="EMBL" id="KZV83361.1"/>
    </source>
</evidence>
<dbReference type="InParanoid" id="A0A165CXF3"/>
<dbReference type="Proteomes" id="UP000077266">
    <property type="component" value="Unassembled WGS sequence"/>
</dbReference>
<evidence type="ECO:0000256" key="1">
    <source>
        <dbReference type="ARBA" id="ARBA00022723"/>
    </source>
</evidence>
<gene>
    <name evidence="6" type="ORF">EXIGLDRAFT_728448</name>
</gene>